<dbReference type="PROSITE" id="PS50850">
    <property type="entry name" value="MFS"/>
    <property type="match status" value="1"/>
</dbReference>
<feature type="region of interest" description="Disordered" evidence="2">
    <location>
        <begin position="45"/>
        <end position="69"/>
    </location>
</feature>
<comment type="subcellular location">
    <subcellularLocation>
        <location evidence="1">Membrane</location>
        <topology evidence="1">Multi-pass membrane protein</topology>
    </subcellularLocation>
</comment>
<keyword evidence="3" id="KW-1133">Transmembrane helix</keyword>
<evidence type="ECO:0000256" key="3">
    <source>
        <dbReference type="SAM" id="Phobius"/>
    </source>
</evidence>
<feature type="transmembrane region" description="Helical" evidence="3">
    <location>
        <begin position="1163"/>
        <end position="1189"/>
    </location>
</feature>
<dbReference type="InterPro" id="IPR011701">
    <property type="entry name" value="MFS"/>
</dbReference>
<dbReference type="Gene3D" id="1.20.1250.20">
    <property type="entry name" value="MFS general substrate transporter like domains"/>
    <property type="match status" value="1"/>
</dbReference>
<dbReference type="Pfam" id="PF07690">
    <property type="entry name" value="MFS_1"/>
    <property type="match status" value="1"/>
</dbReference>
<feature type="transmembrane region" description="Helical" evidence="3">
    <location>
        <begin position="1195"/>
        <end position="1214"/>
    </location>
</feature>
<feature type="compositionally biased region" description="Basic and acidic residues" evidence="2">
    <location>
        <begin position="45"/>
        <end position="54"/>
    </location>
</feature>
<feature type="transmembrane region" description="Helical" evidence="3">
    <location>
        <begin position="1226"/>
        <end position="1247"/>
    </location>
</feature>
<evidence type="ECO:0000259" key="4">
    <source>
        <dbReference type="PROSITE" id="PS50850"/>
    </source>
</evidence>
<keyword evidence="3" id="KW-0812">Transmembrane</keyword>
<organism evidence="5 6">
    <name type="scientific">Symbiodinium microadriaticum</name>
    <name type="common">Dinoflagellate</name>
    <name type="synonym">Zooxanthella microadriatica</name>
    <dbReference type="NCBI Taxonomy" id="2951"/>
    <lineage>
        <taxon>Eukaryota</taxon>
        <taxon>Sar</taxon>
        <taxon>Alveolata</taxon>
        <taxon>Dinophyceae</taxon>
        <taxon>Suessiales</taxon>
        <taxon>Symbiodiniaceae</taxon>
        <taxon>Symbiodinium</taxon>
    </lineage>
</organism>
<sequence>MRSVREEEPGKATLLQVGQQRWPVNGREASKRILGCAATAYAHPRTESQKEKNIHRVTGSPDSQGHGLAGQRCMPPQKCNTRCNWFRLLNGHGEDCARILSIRVTDLSVSDHTNICIKTCSTNWSVAFALSIAVAGGCLTSQGKGLVGQHLHGCQHATAMAPHQVDDQLLLDAMANGFINFELSFDSNLKSRVVSPRNYVIIWSNRDKGKHRYTSSLLTLRLISEASLPAEAQVGPEMRGRNAEFIEFELLCAPGDVSKQSQLAIVAGPVRVNTETDMREFMRIDMGRPNFETWGHDLTDVIDDPKHRGQRLSRRRWYICVEVMRLICSSNDLDCSALDENSDAPPLEWVLCLSDDRQVSAMAQASAKLQDKSIDELTKFIDGGNKKGKVKKKKVATKEEEPEVEESCVYLSQAIDWQLALGWMEMTHQEPHLLQWKGLTRNEPTPTAVYEANRFLRLRLQPPPQGGRTRAKPASCLLAMPQQESLARIPEASRNRATNIPYFSTLLNTSVLSNDEIQAIQLGQEPPKQDKDIPLEMANSNLFFELYVRQRNYPFPPPLRLAFGAVRAGSKKKEMIRLDLTEVMKPPSYIYEIGFEALGPDGSAKKKCSLWPTHHDLCRPRCAVMPCQADMLALLLLALPSRVATHGVLTWPPSTRQNGSLAHAGSCAYDDCMWYSDFVRIPGKPTVNDEQSRTFNVKVHGGDKDWSKKNPWRAPGTAPVFGSGCGIFGGLVDGRGIRLKGLWPFRHAPGTDGKKLPEKEAMIWPKGSSQEVAWAITANHGGGYSYRLCPKNSNITEECFQKHVLQFAGDKQWIQYGNVTQMGELIGPELPRLELPRQVIKEGTHPAGSEWARNPIPSCEMFSQARCEGLPRAAFISCAQAASGYDVVQCPPGMLQFKEPFAGFSGHVPFWRSTLGQDVPQWSTTVSSNNAGSPPVSRGFPFSIVDLVHVPENLEAGDYLLSWRWDCEQSSQVWQNCADVRIVNGSAPARRNEELSAASPLFWPAFGGLALASLVNWSRSIQWMEPELFQLPIGDHEEPVIKMRWWISFPVFSFVCKGRGLDCSGLHNPCGEPFEWMVCVYDDDYPGGAHLQEAAWAFRADLPGQGLRPYDKMPERMKAQLKTNQTSCAQHLAWNSPALAQPQAMAKGVEREEDLQANIWKLIWYNGIFSVFSSIAQLGLFDTYLFILAGNSNTAVGWAESISGLSQIALAFPAGILSDTVSRSKILTWCAILSVLAVAVSIAGISLDSFPVIYLSLLLFGTYTALQNTASNALYTDSIPPGERAKWLSRVSIVNQLGYGAGPFFSLFLLAYFGNEWKLSVLHFVLIIGFLGMIPEKSANPEAKSFDG</sequence>
<dbReference type="PANTHER" id="PTHR23525">
    <property type="entry name" value="TRANSPORTER, PUTATIVE-RELATED"/>
    <property type="match status" value="1"/>
</dbReference>
<keyword evidence="3" id="KW-0472">Membrane</keyword>
<dbReference type="GO" id="GO:0022857">
    <property type="term" value="F:transmembrane transporter activity"/>
    <property type="evidence" value="ECO:0007669"/>
    <property type="project" value="InterPro"/>
</dbReference>
<name>A0A1Q9CMM0_SYMMI</name>
<dbReference type="CDD" id="cd06174">
    <property type="entry name" value="MFS"/>
    <property type="match status" value="1"/>
</dbReference>
<accession>A0A1Q9CMM0</accession>
<dbReference type="InterPro" id="IPR020846">
    <property type="entry name" value="MFS_dom"/>
</dbReference>
<evidence type="ECO:0000313" key="6">
    <source>
        <dbReference type="Proteomes" id="UP000186817"/>
    </source>
</evidence>
<comment type="caution">
    <text evidence="5">The sequence shown here is derived from an EMBL/GenBank/DDBJ whole genome shotgun (WGS) entry which is preliminary data.</text>
</comment>
<dbReference type="Gene3D" id="2.70.50.70">
    <property type="match status" value="1"/>
</dbReference>
<feature type="transmembrane region" description="Helical" evidence="3">
    <location>
        <begin position="1317"/>
        <end position="1334"/>
    </location>
</feature>
<feature type="transmembrane region" description="Helical" evidence="3">
    <location>
        <begin position="1001"/>
        <end position="1018"/>
    </location>
</feature>
<protein>
    <recommendedName>
        <fullName evidence="4">Major facilitator superfamily (MFS) profile domain-containing protein</fullName>
    </recommendedName>
</protein>
<gene>
    <name evidence="5" type="ORF">AK812_SmicGene34970</name>
</gene>
<evidence type="ECO:0000256" key="2">
    <source>
        <dbReference type="SAM" id="MobiDB-lite"/>
    </source>
</evidence>
<evidence type="ECO:0000256" key="1">
    <source>
        <dbReference type="ARBA" id="ARBA00004141"/>
    </source>
</evidence>
<reference evidence="5 6" key="1">
    <citation type="submission" date="2016-02" db="EMBL/GenBank/DDBJ databases">
        <title>Genome analysis of coral dinoflagellate symbionts highlights evolutionary adaptations to a symbiotic lifestyle.</title>
        <authorList>
            <person name="Aranda M."/>
            <person name="Li Y."/>
            <person name="Liew Y.J."/>
            <person name="Baumgarten S."/>
            <person name="Simakov O."/>
            <person name="Wilson M."/>
            <person name="Piel J."/>
            <person name="Ashoor H."/>
            <person name="Bougouffa S."/>
            <person name="Bajic V.B."/>
            <person name="Ryu T."/>
            <person name="Ravasi T."/>
            <person name="Bayer T."/>
            <person name="Micklem G."/>
            <person name="Kim H."/>
            <person name="Bhak J."/>
            <person name="Lajeunesse T.C."/>
            <person name="Voolstra C.R."/>
        </authorList>
    </citation>
    <scope>NUCLEOTIDE SEQUENCE [LARGE SCALE GENOMIC DNA]</scope>
    <source>
        <strain evidence="5 6">CCMP2467</strain>
    </source>
</reference>
<dbReference type="InterPro" id="IPR036259">
    <property type="entry name" value="MFS_trans_sf"/>
</dbReference>
<dbReference type="EMBL" id="LSRX01001060">
    <property type="protein sequence ID" value="OLP84181.1"/>
    <property type="molecule type" value="Genomic_DNA"/>
</dbReference>
<dbReference type="OrthoDB" id="410699at2759"/>
<feature type="transmembrane region" description="Helical" evidence="3">
    <location>
        <begin position="1287"/>
        <end position="1311"/>
    </location>
</feature>
<dbReference type="GO" id="GO:0016020">
    <property type="term" value="C:membrane"/>
    <property type="evidence" value="ECO:0007669"/>
    <property type="project" value="UniProtKB-SubCell"/>
</dbReference>
<feature type="domain" description="Major facilitator superfamily (MFS) profile" evidence="4">
    <location>
        <begin position="1159"/>
        <end position="1348"/>
    </location>
</feature>
<proteinExistence type="predicted"/>
<dbReference type="Proteomes" id="UP000186817">
    <property type="component" value="Unassembled WGS sequence"/>
</dbReference>
<keyword evidence="6" id="KW-1185">Reference proteome</keyword>
<evidence type="ECO:0000313" key="5">
    <source>
        <dbReference type="EMBL" id="OLP84181.1"/>
    </source>
</evidence>
<dbReference type="PANTHER" id="PTHR23525:SF1">
    <property type="entry name" value="NODULIN-LIKE DOMAIN-CONTAINING PROTEIN"/>
    <property type="match status" value="1"/>
</dbReference>
<dbReference type="SUPFAM" id="SSF103473">
    <property type="entry name" value="MFS general substrate transporter"/>
    <property type="match status" value="1"/>
</dbReference>